<gene>
    <name evidence="2" type="ORF">EQ812_02010</name>
    <name evidence="1" type="ORF">FO454_01505</name>
</gene>
<sequence>MMKGTKQIDKMLQDNDKQLSKLFKYDKKKALTFSKEDREEVADKYGVFVIFDNKTPIFVGQSGGYSTGYQPITRDLAYKLGQFNLKSGVGTAKFKKGLAATKTLDVTDTSLITAEALNLKFQYINVKNEPAFINILEFLAIEYAKNKGYHLINYYDINLD</sequence>
<protein>
    <submittedName>
        <fullName evidence="2">Uncharacterized protein</fullName>
    </submittedName>
</protein>
<dbReference type="EMBL" id="CP041722">
    <property type="protein sequence ID" value="QEX37657.1"/>
    <property type="molecule type" value="Genomic_DNA"/>
</dbReference>
<dbReference type="EMBL" id="SCHB01000001">
    <property type="protein sequence ID" value="TBW73602.1"/>
    <property type="molecule type" value="Genomic_DNA"/>
</dbReference>
<evidence type="ECO:0000313" key="3">
    <source>
        <dbReference type="Proteomes" id="UP000293637"/>
    </source>
</evidence>
<evidence type="ECO:0000313" key="2">
    <source>
        <dbReference type="EMBL" id="TBW73602.1"/>
    </source>
</evidence>
<organism evidence="2 3">
    <name type="scientific">Staphylococcus lugdunensis</name>
    <dbReference type="NCBI Taxonomy" id="28035"/>
    <lineage>
        <taxon>Bacteria</taxon>
        <taxon>Bacillati</taxon>
        <taxon>Bacillota</taxon>
        <taxon>Bacilli</taxon>
        <taxon>Bacillales</taxon>
        <taxon>Staphylococcaceae</taxon>
        <taxon>Staphylococcus</taxon>
    </lineage>
</organism>
<evidence type="ECO:0000313" key="1">
    <source>
        <dbReference type="EMBL" id="QEX37657.1"/>
    </source>
</evidence>
<proteinExistence type="predicted"/>
<reference evidence="2 3" key="1">
    <citation type="journal article" date="2019" name="Sci. Transl. Med.">
        <title>Quorum sensing between bacterial species on the skin protects against epidermal injury in atopic dermatitis.</title>
        <authorList>
            <person name="Williams M.R."/>
        </authorList>
    </citation>
    <scope>NUCLEOTIDE SEQUENCE [LARGE SCALE GENOMIC DNA]</scope>
    <source>
        <strain evidence="2 3">E7</strain>
    </source>
</reference>
<dbReference type="AlphaFoldDB" id="A0A4Q9WGP6"/>
<evidence type="ECO:0000313" key="4">
    <source>
        <dbReference type="Proteomes" id="UP000325462"/>
    </source>
</evidence>
<dbReference type="Proteomes" id="UP000293637">
    <property type="component" value="Unassembled WGS sequence"/>
</dbReference>
<accession>A0A4Q9WGP6</accession>
<name>A0A4Q9WGP6_STALU</name>
<keyword evidence="4" id="KW-1185">Reference proteome</keyword>
<reference evidence="1 4" key="2">
    <citation type="submission" date="2019-07" db="EMBL/GenBank/DDBJ databases">
        <title>Comparative genome analysis of staphylococcus lugdunensis shows clonal complex-dependent diversity of the putative virulence factor, ess/type vii locus.</title>
        <authorList>
            <person name="Lebeurre J."/>
            <person name="Dahyot S."/>
            <person name="Diene S."/>
            <person name="Paulay A."/>
            <person name="Aubourg M."/>
            <person name="Argemi X."/>
            <person name="Giard J.-C."/>
            <person name="Tournier I."/>
            <person name="Francois P."/>
            <person name="Pestel-Caron M."/>
        </authorList>
    </citation>
    <scope>NUCLEOTIDE SEQUENCE [LARGE SCALE GENOMIC DNA]</scope>
    <source>
        <strain evidence="1 4">SL13</strain>
    </source>
</reference>
<dbReference type="OMA" id="KFRKAYA"/>
<dbReference type="Proteomes" id="UP000325462">
    <property type="component" value="Chromosome"/>
</dbReference>